<name>A0A8J2KV81_9HEXA</name>
<dbReference type="GO" id="GO:0004930">
    <property type="term" value="F:G protein-coupled receptor activity"/>
    <property type="evidence" value="ECO:0007669"/>
    <property type="project" value="InterPro"/>
</dbReference>
<dbReference type="Pfam" id="PF02793">
    <property type="entry name" value="HRM"/>
    <property type="match status" value="1"/>
</dbReference>
<dbReference type="Proteomes" id="UP000708208">
    <property type="component" value="Unassembled WGS sequence"/>
</dbReference>
<dbReference type="AlphaFoldDB" id="A0A8J2KV81"/>
<comment type="caution">
    <text evidence="2">The sequence shown here is derived from an EMBL/GenBank/DDBJ whole genome shotgun (WGS) entry which is preliminary data.</text>
</comment>
<feature type="domain" description="G-protein coupled receptors family 2 profile 1" evidence="1">
    <location>
        <begin position="35"/>
        <end position="85"/>
    </location>
</feature>
<evidence type="ECO:0000313" key="2">
    <source>
        <dbReference type="EMBL" id="CAG7733015.1"/>
    </source>
</evidence>
<dbReference type="GO" id="GO:0016020">
    <property type="term" value="C:membrane"/>
    <property type="evidence" value="ECO:0007669"/>
    <property type="project" value="InterPro"/>
</dbReference>
<dbReference type="InterPro" id="IPR001879">
    <property type="entry name" value="GPCR_2_extracellular_dom"/>
</dbReference>
<proteinExistence type="predicted"/>
<reference evidence="2" key="1">
    <citation type="submission" date="2021-06" db="EMBL/GenBank/DDBJ databases">
        <authorList>
            <person name="Hodson N. C."/>
            <person name="Mongue J. A."/>
            <person name="Jaron S. K."/>
        </authorList>
    </citation>
    <scope>NUCLEOTIDE SEQUENCE</scope>
</reference>
<evidence type="ECO:0000259" key="1">
    <source>
        <dbReference type="PROSITE" id="PS50227"/>
    </source>
</evidence>
<dbReference type="PROSITE" id="PS50227">
    <property type="entry name" value="G_PROTEIN_RECEP_F2_3"/>
    <property type="match status" value="1"/>
</dbReference>
<gene>
    <name evidence="2" type="ORF">AFUS01_LOCUS21488</name>
</gene>
<dbReference type="OrthoDB" id="6022368at2759"/>
<accession>A0A8J2KV81</accession>
<dbReference type="EMBL" id="CAJVCH010241697">
    <property type="protein sequence ID" value="CAG7733015.1"/>
    <property type="molecule type" value="Genomic_DNA"/>
</dbReference>
<organism evidence="2 3">
    <name type="scientific">Allacma fusca</name>
    <dbReference type="NCBI Taxonomy" id="39272"/>
    <lineage>
        <taxon>Eukaryota</taxon>
        <taxon>Metazoa</taxon>
        <taxon>Ecdysozoa</taxon>
        <taxon>Arthropoda</taxon>
        <taxon>Hexapoda</taxon>
        <taxon>Collembola</taxon>
        <taxon>Symphypleona</taxon>
        <taxon>Sminthuridae</taxon>
        <taxon>Allacma</taxon>
    </lineage>
</organism>
<keyword evidence="3" id="KW-1185">Reference proteome</keyword>
<evidence type="ECO:0000313" key="3">
    <source>
        <dbReference type="Proteomes" id="UP000708208"/>
    </source>
</evidence>
<dbReference type="PROSITE" id="PS00649">
    <property type="entry name" value="G_PROTEIN_RECEP_F2_1"/>
    <property type="match status" value="1"/>
</dbReference>
<sequence>MNVIGTWRCCCFLCDRKKFPFLMGNTVRKWPTFEDCVAKYDWSENVTSGGFCPPVWDQFLCWPPTSNGTTVHLQCPLFARGVDTS</sequence>
<feature type="non-terminal residue" evidence="2">
    <location>
        <position position="1"/>
    </location>
</feature>
<dbReference type="InterPro" id="IPR017983">
    <property type="entry name" value="GPCR_2_secretin-like_CS"/>
</dbReference>
<protein>
    <recommendedName>
        <fullName evidence="1">G-protein coupled receptors family 2 profile 1 domain-containing protein</fullName>
    </recommendedName>
</protein>